<keyword evidence="2 5" id="KW-0285">Flavoprotein</keyword>
<feature type="binding site" evidence="5">
    <location>
        <begin position="164"/>
        <end position="166"/>
    </location>
    <ligand>
        <name>FAD</name>
        <dbReference type="ChEBI" id="CHEBI:57692"/>
    </ligand>
</feature>
<dbReference type="PANTHER" id="PTHR11455">
    <property type="entry name" value="CRYPTOCHROME"/>
    <property type="match status" value="1"/>
</dbReference>
<dbReference type="Gene3D" id="1.25.40.80">
    <property type="match status" value="1"/>
</dbReference>
<evidence type="ECO:0000259" key="9">
    <source>
        <dbReference type="Pfam" id="PF03441"/>
    </source>
</evidence>
<dbReference type="PROSITE" id="PS00394">
    <property type="entry name" value="DNA_PHOTOLYASES_1_1"/>
    <property type="match status" value="1"/>
</dbReference>
<evidence type="ECO:0000313" key="10">
    <source>
        <dbReference type="EMBL" id="QDO16307.1"/>
    </source>
</evidence>
<dbReference type="PRINTS" id="PR00147">
    <property type="entry name" value="DNAPHOTLYASE"/>
</dbReference>
<feature type="compositionally biased region" description="Basic residues" evidence="8">
    <location>
        <begin position="255"/>
        <end position="264"/>
    </location>
</feature>
<organism evidence="10">
    <name type="scientific">Lingulaulax polyedra</name>
    <name type="common">Dinoflagellate</name>
    <name type="synonym">Lingulodinium polyedra</name>
    <dbReference type="NCBI Taxonomy" id="160621"/>
    <lineage>
        <taxon>Eukaryota</taxon>
        <taxon>Sar</taxon>
        <taxon>Alveolata</taxon>
        <taxon>Dinophyceae</taxon>
        <taxon>Gonyaulacales</taxon>
        <taxon>Lingulodiniaceae</taxon>
        <taxon>Lingulaulax</taxon>
    </lineage>
</organism>
<dbReference type="PANTHER" id="PTHR11455:SF22">
    <property type="entry name" value="CRYPTOCHROME DASH"/>
    <property type="match status" value="1"/>
</dbReference>
<name>A0A516AG84_LINPO</name>
<reference evidence="10" key="1">
    <citation type="journal article" date="2019" name="Microorganisms">
        <title>DNA Damage Response Pathways in Dinoflagellates.</title>
        <authorList>
            <person name="Li C."/>
            <person name="Wong J."/>
        </authorList>
    </citation>
    <scope>NUCLEOTIDE SEQUENCE</scope>
</reference>
<feature type="binding site" evidence="5">
    <location>
        <position position="14"/>
    </location>
    <ligand>
        <name>FAD</name>
        <dbReference type="ChEBI" id="CHEBI:57692"/>
    </ligand>
</feature>
<keyword evidence="4 7" id="KW-0157">Chromophore</keyword>
<dbReference type="GO" id="GO:0000719">
    <property type="term" value="P:photoreactive repair"/>
    <property type="evidence" value="ECO:0007669"/>
    <property type="project" value="TreeGrafter"/>
</dbReference>
<dbReference type="Pfam" id="PF03441">
    <property type="entry name" value="FAD_binding_7"/>
    <property type="match status" value="1"/>
</dbReference>
<proteinExistence type="evidence at transcript level"/>
<comment type="function">
    <text evidence="7">May have a photoreceptor function.</text>
</comment>
<dbReference type="Gene3D" id="1.10.579.10">
    <property type="entry name" value="DNA Cyclobutane Dipyrimidine Photolyase, subunit A, domain 3"/>
    <property type="match status" value="1"/>
</dbReference>
<feature type="site" description="Electron transfer via tryptophanyl radical" evidence="6">
    <location>
        <position position="174"/>
    </location>
</feature>
<evidence type="ECO:0000256" key="3">
    <source>
        <dbReference type="ARBA" id="ARBA00022827"/>
    </source>
</evidence>
<feature type="compositionally biased region" description="Low complexity" evidence="8">
    <location>
        <begin position="241"/>
        <end position="254"/>
    </location>
</feature>
<dbReference type="GO" id="GO:0003904">
    <property type="term" value="F:deoxyribodipyrimidine photo-lyase activity"/>
    <property type="evidence" value="ECO:0007669"/>
    <property type="project" value="TreeGrafter"/>
</dbReference>
<dbReference type="AlphaFoldDB" id="A0A516AG84"/>
<comment type="cofactor">
    <cofactor evidence="5 7">
        <name>FAD</name>
        <dbReference type="ChEBI" id="CHEBI:57692"/>
    </cofactor>
    <text evidence="5 7">Binds 1 FAD per subunit.</text>
</comment>
<evidence type="ECO:0000256" key="6">
    <source>
        <dbReference type="PIRSR" id="PIRSR602081-2"/>
    </source>
</evidence>
<dbReference type="InterPro" id="IPR002081">
    <property type="entry name" value="Cryptochrome/DNA_photolyase_1"/>
</dbReference>
<dbReference type="SUPFAM" id="SSF48173">
    <property type="entry name" value="Cryptochrome/photolyase FAD-binding domain"/>
    <property type="match status" value="1"/>
</dbReference>
<dbReference type="InterPro" id="IPR014133">
    <property type="entry name" value="Cry_DASH"/>
</dbReference>
<evidence type="ECO:0000256" key="5">
    <source>
        <dbReference type="PIRSR" id="PIRSR602081-1"/>
    </source>
</evidence>
<dbReference type="NCBIfam" id="TIGR02765">
    <property type="entry name" value="crypto_DASH"/>
    <property type="match status" value="1"/>
</dbReference>
<evidence type="ECO:0000256" key="7">
    <source>
        <dbReference type="RuleBase" id="RU367151"/>
    </source>
</evidence>
<accession>A0A516AG84</accession>
<sequence>MKHYLWDTDLVAKYFGLRNGMLGEDYSTKLSAHLAHGCISPRRIYHEIRRYEQERTANKSTYWVVFELAWRDFFRFFTLKHGNRIFQAGGTVRAAGAWRRDADALRRWKEGRTGWPLVDANMRELASTGFMSNRGRQNVASILALDFGLDWRAGADHFESLLVDYDVSSNWGNWVAAAGLTGGRVNKFNVVKQGFDYDPDGEYVRTWIQELRNVEGSTALEPWVLSAAERRKLGTEDYPERLQAGRGGQAAARGRGAKRARGWG</sequence>
<dbReference type="GO" id="GO:0003677">
    <property type="term" value="F:DNA binding"/>
    <property type="evidence" value="ECO:0007669"/>
    <property type="project" value="TreeGrafter"/>
</dbReference>
<feature type="region of interest" description="Disordered" evidence="8">
    <location>
        <begin position="236"/>
        <end position="264"/>
    </location>
</feature>
<dbReference type="InterPro" id="IPR005101">
    <property type="entry name" value="Cryptochr/Photolyase_FAD-bd"/>
</dbReference>
<feature type="binding site" evidence="5">
    <location>
        <begin position="67"/>
        <end position="74"/>
    </location>
    <ligand>
        <name>FAD</name>
        <dbReference type="ChEBI" id="CHEBI:57692"/>
    </ligand>
</feature>
<dbReference type="InterPro" id="IPR018394">
    <property type="entry name" value="DNA_photolyase_1_CS_C"/>
</dbReference>
<evidence type="ECO:0000256" key="4">
    <source>
        <dbReference type="ARBA" id="ARBA00022991"/>
    </source>
</evidence>
<comment type="cofactor">
    <cofactor evidence="7">
        <name>(6R)-5,10-methylene-5,6,7,8-tetrahydrofolate</name>
        <dbReference type="ChEBI" id="CHEBI:15636"/>
    </cofactor>
    <text evidence="7">Binds 1 5,10-methenyltetrahydrofolate (MTHF) per subunit.</text>
</comment>
<dbReference type="EMBL" id="MN125840">
    <property type="protein sequence ID" value="QDO16307.1"/>
    <property type="molecule type" value="mRNA"/>
</dbReference>
<evidence type="ECO:0000256" key="8">
    <source>
        <dbReference type="SAM" id="MobiDB-lite"/>
    </source>
</evidence>
<feature type="site" description="Electron transfer via tryptophanyl radical" evidence="6">
    <location>
        <position position="98"/>
    </location>
</feature>
<protein>
    <recommendedName>
        <fullName evidence="7">Cryptochrome DASH</fullName>
    </recommendedName>
</protein>
<comment type="similarity">
    <text evidence="1 7">Belongs to the DNA photolyase class-1 family.</text>
</comment>
<evidence type="ECO:0000256" key="2">
    <source>
        <dbReference type="ARBA" id="ARBA00022630"/>
    </source>
</evidence>
<keyword evidence="3 5" id="KW-0274">FAD</keyword>
<feature type="binding site" evidence="5">
    <location>
        <begin position="27"/>
        <end position="31"/>
    </location>
    <ligand>
        <name>FAD</name>
        <dbReference type="ChEBI" id="CHEBI:57692"/>
    </ligand>
</feature>
<evidence type="ECO:0000256" key="1">
    <source>
        <dbReference type="ARBA" id="ARBA00005862"/>
    </source>
</evidence>
<dbReference type="InterPro" id="IPR036134">
    <property type="entry name" value="Crypto/Photolyase_FAD-like_sf"/>
</dbReference>
<feature type="domain" description="Cryptochrome/DNA photolyase FAD-binding" evidence="9">
    <location>
        <begin position="66"/>
        <end position="242"/>
    </location>
</feature>
<feature type="site" description="Electron transfer via tryptophanyl radical" evidence="6">
    <location>
        <position position="151"/>
    </location>
</feature>
<dbReference type="GO" id="GO:0071949">
    <property type="term" value="F:FAD binding"/>
    <property type="evidence" value="ECO:0007669"/>
    <property type="project" value="TreeGrafter"/>
</dbReference>